<comment type="caution">
    <text evidence="2">The sequence shown here is derived from an EMBL/GenBank/DDBJ whole genome shotgun (WGS) entry which is preliminary data.</text>
</comment>
<evidence type="ECO:0000313" key="3">
    <source>
        <dbReference type="Proteomes" id="UP000521943"/>
    </source>
</evidence>
<accession>A0A8H6MCG7</accession>
<reference evidence="2 3" key="1">
    <citation type="submission" date="2020-07" db="EMBL/GenBank/DDBJ databases">
        <title>Comparative genomics of pyrophilous fungi reveals a link between fire events and developmental genes.</title>
        <authorList>
            <consortium name="DOE Joint Genome Institute"/>
            <person name="Steindorff A.S."/>
            <person name="Carver A."/>
            <person name="Calhoun S."/>
            <person name="Stillman K."/>
            <person name="Liu H."/>
            <person name="Lipzen A."/>
            <person name="Pangilinan J."/>
            <person name="Labutti K."/>
            <person name="Bruns T.D."/>
            <person name="Grigoriev I.V."/>
        </authorList>
    </citation>
    <scope>NUCLEOTIDE SEQUENCE [LARGE SCALE GENOMIC DNA]</scope>
    <source>
        <strain evidence="2 3">CBS 144469</strain>
    </source>
</reference>
<organism evidence="2 3">
    <name type="scientific">Ephemerocybe angulata</name>
    <dbReference type="NCBI Taxonomy" id="980116"/>
    <lineage>
        <taxon>Eukaryota</taxon>
        <taxon>Fungi</taxon>
        <taxon>Dikarya</taxon>
        <taxon>Basidiomycota</taxon>
        <taxon>Agaricomycotina</taxon>
        <taxon>Agaricomycetes</taxon>
        <taxon>Agaricomycetidae</taxon>
        <taxon>Agaricales</taxon>
        <taxon>Agaricineae</taxon>
        <taxon>Psathyrellaceae</taxon>
        <taxon>Ephemerocybe</taxon>
    </lineage>
</organism>
<dbReference type="AlphaFoldDB" id="A0A8H6MCG7"/>
<feature type="compositionally biased region" description="Polar residues" evidence="1">
    <location>
        <begin position="105"/>
        <end position="114"/>
    </location>
</feature>
<feature type="compositionally biased region" description="Polar residues" evidence="1">
    <location>
        <begin position="14"/>
        <end position="29"/>
    </location>
</feature>
<feature type="compositionally biased region" description="Basic and acidic residues" evidence="1">
    <location>
        <begin position="412"/>
        <end position="426"/>
    </location>
</feature>
<protein>
    <submittedName>
        <fullName evidence="2">Uncharacterized protein</fullName>
    </submittedName>
</protein>
<gene>
    <name evidence="2" type="ORF">DFP72DRAFT_805525</name>
</gene>
<feature type="compositionally biased region" description="Basic and acidic residues" evidence="1">
    <location>
        <begin position="342"/>
        <end position="358"/>
    </location>
</feature>
<dbReference type="Proteomes" id="UP000521943">
    <property type="component" value="Unassembled WGS sequence"/>
</dbReference>
<keyword evidence="3" id="KW-1185">Reference proteome</keyword>
<evidence type="ECO:0000256" key="1">
    <source>
        <dbReference type="SAM" id="MobiDB-lite"/>
    </source>
</evidence>
<evidence type="ECO:0000313" key="2">
    <source>
        <dbReference type="EMBL" id="KAF6760056.1"/>
    </source>
</evidence>
<dbReference type="OrthoDB" id="3230534at2759"/>
<proteinExistence type="predicted"/>
<feature type="compositionally biased region" description="Polar residues" evidence="1">
    <location>
        <begin position="247"/>
        <end position="258"/>
    </location>
</feature>
<feature type="compositionally biased region" description="Low complexity" evidence="1">
    <location>
        <begin position="167"/>
        <end position="176"/>
    </location>
</feature>
<feature type="region of interest" description="Disordered" evidence="1">
    <location>
        <begin position="1"/>
        <end position="455"/>
    </location>
</feature>
<feature type="region of interest" description="Disordered" evidence="1">
    <location>
        <begin position="478"/>
        <end position="511"/>
    </location>
</feature>
<feature type="compositionally biased region" description="Polar residues" evidence="1">
    <location>
        <begin position="359"/>
        <end position="380"/>
    </location>
</feature>
<feature type="compositionally biased region" description="Polar residues" evidence="1">
    <location>
        <begin position="54"/>
        <end position="72"/>
    </location>
</feature>
<name>A0A8H6MCG7_9AGAR</name>
<sequence>MSKLKPPGSPSLSYTGSPSRSPDLNSRITRPTKIPVRSPKKVPTSAAARARTIYSDSVSGGESESASDSQAPLPSLRAHLEVNREDFDPQELTPTLRTIPPPSTGSPERSQPSSEYLDAEANGLNDSTSTVYAGPSRRVPSILDTPPEYASSSLKLEFTSPSPPRTLPELPELPSTGDERPQENEAESIRWEGFKPSRLFETEGKSVVKTPKAPGAWMDTPAPVRRPRSYSDTSLHGQPSGKDESESPSQSPNYSAMQTPRPPGGWLATPAPAGPSRTRHMVDQSVETDTEPESDTPASQLPAPQLATPTSSLSKGSKYLQTPAAPGAWIHTPATRKSVMKVRFDPDANETREFKNGESDISASELNASTNSQATQTASPPSTPEIEGQPLSLSPKKTPTIRILDAYGNAQPEDKEKSPKKEKSFRLVDALGQAVEEESIKEESDTSIPTGSRDELLSRMRRGLEELETELHDVERASALSSSELSRVKELDSASINAREKRRKLSDDAQRNNDEFKDRFSSLSASMQRSLLGSSASSGRESKWHFRSPRFFLLVALQIILAIVMYR</sequence>
<feature type="compositionally biased region" description="Low complexity" evidence="1">
    <location>
        <begin position="1"/>
        <end position="13"/>
    </location>
</feature>
<dbReference type="EMBL" id="JACGCI010000013">
    <property type="protein sequence ID" value="KAF6760056.1"/>
    <property type="molecule type" value="Genomic_DNA"/>
</dbReference>
<feature type="compositionally biased region" description="Basic and acidic residues" evidence="1">
    <location>
        <begin position="78"/>
        <end position="87"/>
    </location>
</feature>
<feature type="compositionally biased region" description="Basic and acidic residues" evidence="1">
    <location>
        <begin position="177"/>
        <end position="206"/>
    </location>
</feature>